<feature type="compositionally biased region" description="Basic and acidic residues" evidence="1">
    <location>
        <begin position="398"/>
        <end position="407"/>
    </location>
</feature>
<evidence type="ECO:0008006" key="5">
    <source>
        <dbReference type="Google" id="ProtNLM"/>
    </source>
</evidence>
<keyword evidence="2" id="KW-1133">Transmembrane helix</keyword>
<feature type="region of interest" description="Disordered" evidence="1">
    <location>
        <begin position="382"/>
        <end position="407"/>
    </location>
</feature>
<evidence type="ECO:0000313" key="3">
    <source>
        <dbReference type="EMBL" id="GHO92244.1"/>
    </source>
</evidence>
<gene>
    <name evidence="3" type="ORF">KSF_022920</name>
</gene>
<accession>A0A8J3MYN3</accession>
<dbReference type="AlphaFoldDB" id="A0A8J3MYN3"/>
<feature type="transmembrane region" description="Helical" evidence="2">
    <location>
        <begin position="350"/>
        <end position="374"/>
    </location>
</feature>
<dbReference type="PANTHER" id="PTHR47197">
    <property type="entry name" value="PROTEIN NIRF"/>
    <property type="match status" value="1"/>
</dbReference>
<keyword evidence="2" id="KW-0472">Membrane</keyword>
<proteinExistence type="predicted"/>
<evidence type="ECO:0000256" key="2">
    <source>
        <dbReference type="SAM" id="Phobius"/>
    </source>
</evidence>
<dbReference type="PANTHER" id="PTHR47197:SF3">
    <property type="entry name" value="DIHYDRO-HEME D1 DEHYDROGENASE"/>
    <property type="match status" value="1"/>
</dbReference>
<dbReference type="Gene3D" id="2.130.10.10">
    <property type="entry name" value="YVTN repeat-like/Quinoprotein amine dehydrogenase"/>
    <property type="match status" value="2"/>
</dbReference>
<evidence type="ECO:0000313" key="4">
    <source>
        <dbReference type="Proteomes" id="UP000597444"/>
    </source>
</evidence>
<dbReference type="SUPFAM" id="SSF50974">
    <property type="entry name" value="Nitrous oxide reductase, N-terminal domain"/>
    <property type="match status" value="1"/>
</dbReference>
<dbReference type="Proteomes" id="UP000597444">
    <property type="component" value="Unassembled WGS sequence"/>
</dbReference>
<organism evidence="3 4">
    <name type="scientific">Reticulibacter mediterranei</name>
    <dbReference type="NCBI Taxonomy" id="2778369"/>
    <lineage>
        <taxon>Bacteria</taxon>
        <taxon>Bacillati</taxon>
        <taxon>Chloroflexota</taxon>
        <taxon>Ktedonobacteria</taxon>
        <taxon>Ktedonobacterales</taxon>
        <taxon>Reticulibacteraceae</taxon>
        <taxon>Reticulibacter</taxon>
    </lineage>
</organism>
<protein>
    <recommendedName>
        <fullName evidence="5">YncE family protein</fullName>
    </recommendedName>
</protein>
<feature type="compositionally biased region" description="Low complexity" evidence="1">
    <location>
        <begin position="382"/>
        <end position="391"/>
    </location>
</feature>
<sequence length="407" mass="43129">MHFPKYIPVFLIALMLMFLVLFSPLVTPIARADGGAPNLAYVAGTEKGVSVLDVGQQKITSTIPATGDPHTILLSLDARFLYVTEPQAGRLAILAAKTGETVCTASIPGQPSLLALDKGTGKLYVAGNGASEVSAIDPTNCAITHTFKTKGPVYGLAVAVVASSLSKDSGNQLWVATTDELTVFDTLKGTTINNVAVADGPQYVSIPPGATVYATTRKGGVIAVDLNRLKVIPLIQGGQYGPMDYDEMTGEVYVPDEQHNRLDVLAPVNAGSTPPHQPNRTIDLGVQPRSVAITSDGQLGFVALASGNVAMLDVPARQVINTIHVGGNPYFIITGMYPPAVGTTPQQANIWGTVVNVVAYVFVIALLVVPVLLFRRYSRNQRQTQGATQTGQEEEPQKEDVDKREGI</sequence>
<comment type="caution">
    <text evidence="3">The sequence shown here is derived from an EMBL/GenBank/DDBJ whole genome shotgun (WGS) entry which is preliminary data.</text>
</comment>
<dbReference type="InterPro" id="IPR011045">
    <property type="entry name" value="N2O_reductase_N"/>
</dbReference>
<keyword evidence="4" id="KW-1185">Reference proteome</keyword>
<reference evidence="3" key="1">
    <citation type="submission" date="2020-10" db="EMBL/GenBank/DDBJ databases">
        <title>Taxonomic study of unclassified bacteria belonging to the class Ktedonobacteria.</title>
        <authorList>
            <person name="Yabe S."/>
            <person name="Wang C.M."/>
            <person name="Zheng Y."/>
            <person name="Sakai Y."/>
            <person name="Cavaletti L."/>
            <person name="Monciardini P."/>
            <person name="Donadio S."/>
        </authorList>
    </citation>
    <scope>NUCLEOTIDE SEQUENCE</scope>
    <source>
        <strain evidence="3">ID150040</strain>
    </source>
</reference>
<dbReference type="EMBL" id="BNJK01000001">
    <property type="protein sequence ID" value="GHO92244.1"/>
    <property type="molecule type" value="Genomic_DNA"/>
</dbReference>
<name>A0A8J3MYN3_9CHLR</name>
<dbReference type="RefSeq" id="WP_220203091.1">
    <property type="nucleotide sequence ID" value="NZ_BNJK01000001.1"/>
</dbReference>
<dbReference type="InterPro" id="IPR015943">
    <property type="entry name" value="WD40/YVTN_repeat-like_dom_sf"/>
</dbReference>
<keyword evidence="2" id="KW-0812">Transmembrane</keyword>
<evidence type="ECO:0000256" key="1">
    <source>
        <dbReference type="SAM" id="MobiDB-lite"/>
    </source>
</evidence>
<dbReference type="InterPro" id="IPR051200">
    <property type="entry name" value="Host-pathogen_enzymatic-act"/>
</dbReference>